<protein>
    <submittedName>
        <fullName evidence="2">Uncharacterized protein</fullName>
    </submittedName>
</protein>
<feature type="compositionally biased region" description="Basic residues" evidence="1">
    <location>
        <begin position="83"/>
        <end position="93"/>
    </location>
</feature>
<gene>
    <name evidence="2" type="ORF">GCM10010307_65200</name>
</gene>
<accession>A0ABN3RJD3</accession>
<organism evidence="2 3">
    <name type="scientific">Streptomyces vastus</name>
    <dbReference type="NCBI Taxonomy" id="285451"/>
    <lineage>
        <taxon>Bacteria</taxon>
        <taxon>Bacillati</taxon>
        <taxon>Actinomycetota</taxon>
        <taxon>Actinomycetes</taxon>
        <taxon>Kitasatosporales</taxon>
        <taxon>Streptomycetaceae</taxon>
        <taxon>Streptomyces</taxon>
    </lineage>
</organism>
<proteinExistence type="predicted"/>
<evidence type="ECO:0000313" key="3">
    <source>
        <dbReference type="Proteomes" id="UP001500151"/>
    </source>
</evidence>
<sequence length="105" mass="11341">MTEIGAGEAQADGRVRAVAVTRFHDDESSPGTHEGGARTQKLMKCVTQARCANHPLGQLVQRSEIGHPAGETVLENGSWGVWRRGRRGTRSGRRGRDSVCGCRNS</sequence>
<evidence type="ECO:0000256" key="1">
    <source>
        <dbReference type="SAM" id="MobiDB-lite"/>
    </source>
</evidence>
<feature type="region of interest" description="Disordered" evidence="1">
    <location>
        <begin position="82"/>
        <end position="105"/>
    </location>
</feature>
<comment type="caution">
    <text evidence="2">The sequence shown here is derived from an EMBL/GenBank/DDBJ whole genome shotgun (WGS) entry which is preliminary data.</text>
</comment>
<dbReference type="EMBL" id="BAAASJ010000099">
    <property type="protein sequence ID" value="GAA2653545.1"/>
    <property type="molecule type" value="Genomic_DNA"/>
</dbReference>
<evidence type="ECO:0000313" key="2">
    <source>
        <dbReference type="EMBL" id="GAA2653545.1"/>
    </source>
</evidence>
<keyword evidence="3" id="KW-1185">Reference proteome</keyword>
<dbReference type="Proteomes" id="UP001500151">
    <property type="component" value="Unassembled WGS sequence"/>
</dbReference>
<name>A0ABN3RJD3_9ACTN</name>
<reference evidence="2 3" key="1">
    <citation type="journal article" date="2019" name="Int. J. Syst. Evol. Microbiol.">
        <title>The Global Catalogue of Microorganisms (GCM) 10K type strain sequencing project: providing services to taxonomists for standard genome sequencing and annotation.</title>
        <authorList>
            <consortium name="The Broad Institute Genomics Platform"/>
            <consortium name="The Broad Institute Genome Sequencing Center for Infectious Disease"/>
            <person name="Wu L."/>
            <person name="Ma J."/>
        </authorList>
    </citation>
    <scope>NUCLEOTIDE SEQUENCE [LARGE SCALE GENOMIC DNA]</scope>
    <source>
        <strain evidence="2 3">JCM 4524</strain>
    </source>
</reference>